<comment type="caution">
    <text evidence="1">The sequence shown here is derived from an EMBL/GenBank/DDBJ whole genome shotgun (WGS) entry which is preliminary data.</text>
</comment>
<keyword evidence="2" id="KW-1185">Reference proteome</keyword>
<organism evidence="1 2">
    <name type="scientific">Candolleomyces aberdarensis</name>
    <dbReference type="NCBI Taxonomy" id="2316362"/>
    <lineage>
        <taxon>Eukaryota</taxon>
        <taxon>Fungi</taxon>
        <taxon>Dikarya</taxon>
        <taxon>Basidiomycota</taxon>
        <taxon>Agaricomycotina</taxon>
        <taxon>Agaricomycetes</taxon>
        <taxon>Agaricomycetidae</taxon>
        <taxon>Agaricales</taxon>
        <taxon>Agaricineae</taxon>
        <taxon>Psathyrellaceae</taxon>
        <taxon>Candolleomyces</taxon>
    </lineage>
</organism>
<sequence length="81" mass="9511">MCYFSVNLSTIRSQTQFTQYYDFLPREDDAYLHSLCKLQHARYCRPVDGYGFDALEATYMKWCGVFSLGRQRQDPNAPVII</sequence>
<dbReference type="EMBL" id="SDEE01000244">
    <property type="protein sequence ID" value="RXW18752.1"/>
    <property type="molecule type" value="Genomic_DNA"/>
</dbReference>
<evidence type="ECO:0000313" key="2">
    <source>
        <dbReference type="Proteomes" id="UP000290288"/>
    </source>
</evidence>
<evidence type="ECO:0000313" key="1">
    <source>
        <dbReference type="EMBL" id="RXW18752.1"/>
    </source>
</evidence>
<name>A0A4Q2DHZ1_9AGAR</name>
<gene>
    <name evidence="1" type="ORF">EST38_g7116</name>
</gene>
<dbReference type="Proteomes" id="UP000290288">
    <property type="component" value="Unassembled WGS sequence"/>
</dbReference>
<reference evidence="1 2" key="1">
    <citation type="submission" date="2019-01" db="EMBL/GenBank/DDBJ databases">
        <title>Draft genome sequence of Psathyrella aberdarensis IHI B618.</title>
        <authorList>
            <person name="Buettner E."/>
            <person name="Kellner H."/>
        </authorList>
    </citation>
    <scope>NUCLEOTIDE SEQUENCE [LARGE SCALE GENOMIC DNA]</scope>
    <source>
        <strain evidence="1 2">IHI B618</strain>
    </source>
</reference>
<proteinExistence type="predicted"/>
<protein>
    <submittedName>
        <fullName evidence="1">Uncharacterized protein</fullName>
    </submittedName>
</protein>
<accession>A0A4Q2DHZ1</accession>
<dbReference type="AlphaFoldDB" id="A0A4Q2DHZ1"/>